<organism evidence="1 2">
    <name type="scientific">Rosa chinensis</name>
    <name type="common">China rose</name>
    <dbReference type="NCBI Taxonomy" id="74649"/>
    <lineage>
        <taxon>Eukaryota</taxon>
        <taxon>Viridiplantae</taxon>
        <taxon>Streptophyta</taxon>
        <taxon>Embryophyta</taxon>
        <taxon>Tracheophyta</taxon>
        <taxon>Spermatophyta</taxon>
        <taxon>Magnoliopsida</taxon>
        <taxon>eudicotyledons</taxon>
        <taxon>Gunneridae</taxon>
        <taxon>Pentapetalae</taxon>
        <taxon>rosids</taxon>
        <taxon>fabids</taxon>
        <taxon>Rosales</taxon>
        <taxon>Rosaceae</taxon>
        <taxon>Rosoideae</taxon>
        <taxon>Rosoideae incertae sedis</taxon>
        <taxon>Rosa</taxon>
    </lineage>
</organism>
<evidence type="ECO:0000313" key="1">
    <source>
        <dbReference type="EMBL" id="PRQ29950.1"/>
    </source>
</evidence>
<protein>
    <submittedName>
        <fullName evidence="1">Uncharacterized protein</fullName>
    </submittedName>
</protein>
<keyword evidence="2" id="KW-1185">Reference proteome</keyword>
<dbReference type="Gramene" id="PRQ29950">
    <property type="protein sequence ID" value="PRQ29950"/>
    <property type="gene ID" value="RchiOBHm_Chr5g0019371"/>
</dbReference>
<proteinExistence type="predicted"/>
<reference evidence="1 2" key="1">
    <citation type="journal article" date="2018" name="Nat. Genet.">
        <title>The Rosa genome provides new insights in the design of modern roses.</title>
        <authorList>
            <person name="Bendahmane M."/>
        </authorList>
    </citation>
    <scope>NUCLEOTIDE SEQUENCE [LARGE SCALE GENOMIC DNA]</scope>
    <source>
        <strain evidence="2">cv. Old Blush</strain>
    </source>
</reference>
<name>A0A2P6Q6Z9_ROSCH</name>
<dbReference type="EMBL" id="PDCK01000043">
    <property type="protein sequence ID" value="PRQ29950.1"/>
    <property type="molecule type" value="Genomic_DNA"/>
</dbReference>
<evidence type="ECO:0000313" key="2">
    <source>
        <dbReference type="Proteomes" id="UP000238479"/>
    </source>
</evidence>
<sequence length="56" mass="6381">MLLTKFDDAGPFIGRRTRKHTHRNLTKYLQLHFCMGEISESKELVGDLGDVTGSFL</sequence>
<dbReference type="AlphaFoldDB" id="A0A2P6Q6Z9"/>
<accession>A0A2P6Q6Z9</accession>
<gene>
    <name evidence="1" type="ORF">RchiOBHm_Chr5g0019371</name>
</gene>
<comment type="caution">
    <text evidence="1">The sequence shown here is derived from an EMBL/GenBank/DDBJ whole genome shotgun (WGS) entry which is preliminary data.</text>
</comment>
<dbReference type="Proteomes" id="UP000238479">
    <property type="component" value="Chromosome 5"/>
</dbReference>